<keyword evidence="2" id="KW-0812">Transmembrane</keyword>
<evidence type="ECO:0000313" key="4">
    <source>
        <dbReference type="Proteomes" id="UP000683360"/>
    </source>
</evidence>
<feature type="transmembrane region" description="Helical" evidence="2">
    <location>
        <begin position="340"/>
        <end position="361"/>
    </location>
</feature>
<dbReference type="AlphaFoldDB" id="A0A8S3UZJ2"/>
<organism evidence="3 4">
    <name type="scientific">Mytilus edulis</name>
    <name type="common">Blue mussel</name>
    <dbReference type="NCBI Taxonomy" id="6550"/>
    <lineage>
        <taxon>Eukaryota</taxon>
        <taxon>Metazoa</taxon>
        <taxon>Spiralia</taxon>
        <taxon>Lophotrochozoa</taxon>
        <taxon>Mollusca</taxon>
        <taxon>Bivalvia</taxon>
        <taxon>Autobranchia</taxon>
        <taxon>Pteriomorphia</taxon>
        <taxon>Mytilida</taxon>
        <taxon>Mytiloidea</taxon>
        <taxon>Mytilidae</taxon>
        <taxon>Mytilinae</taxon>
        <taxon>Mytilus</taxon>
    </lineage>
</organism>
<dbReference type="EMBL" id="CAJPWZ010002983">
    <property type="protein sequence ID" value="CAG2249713.1"/>
    <property type="molecule type" value="Genomic_DNA"/>
</dbReference>
<proteinExistence type="predicted"/>
<feature type="region of interest" description="Disordered" evidence="1">
    <location>
        <begin position="36"/>
        <end position="66"/>
    </location>
</feature>
<feature type="compositionally biased region" description="Polar residues" evidence="1">
    <location>
        <begin position="36"/>
        <end position="46"/>
    </location>
</feature>
<reference evidence="3" key="1">
    <citation type="submission" date="2021-03" db="EMBL/GenBank/DDBJ databases">
        <authorList>
            <person name="Bekaert M."/>
        </authorList>
    </citation>
    <scope>NUCLEOTIDE SEQUENCE</scope>
</reference>
<sequence>MPRARTSLMQSLELAGIAYRRRIRRLLEGEVQGNIGNSRRQQQQAPTEERQRQDTEQPVPIEQQRPDHAEVQIQREQNNFAFFMKIFGILVSIAIIFFAIAWLSCWIYIYAGKICEISCTERWNNLHRRNPLDFKAWKKILCPFVVENNCTYPLRITLIDISDKFIPYNQNELWISNNMYGSYFLHANFEQCASEYQKYKKENREIEYFFHDPSTHAVQRKHELRNTSSPYLSIFKNGCKYRSEAVRKQTTFFSIRHFIENQELLTRSLVFQLFGANKSDCFPTRIFRELLTFITAIDFKTGCYEFSNTSPSHENLSIEQAFFRGKTFVSDDDMTYLSDWILFRFSVYFLFLYIAYTVWGLTRQMLTLGNMYYFAANLKYLQKKVQAMYGVLLLSQPIKHWQIIF</sequence>
<comment type="caution">
    <text evidence="3">The sequence shown here is derived from an EMBL/GenBank/DDBJ whole genome shotgun (WGS) entry which is preliminary data.</text>
</comment>
<keyword evidence="2" id="KW-1133">Transmembrane helix</keyword>
<gene>
    <name evidence="3" type="ORF">MEDL_61464</name>
</gene>
<name>A0A8S3UZJ2_MYTED</name>
<evidence type="ECO:0000256" key="2">
    <source>
        <dbReference type="SAM" id="Phobius"/>
    </source>
</evidence>
<dbReference type="Proteomes" id="UP000683360">
    <property type="component" value="Unassembled WGS sequence"/>
</dbReference>
<evidence type="ECO:0000313" key="3">
    <source>
        <dbReference type="EMBL" id="CAG2249713.1"/>
    </source>
</evidence>
<accession>A0A8S3UZJ2</accession>
<protein>
    <submittedName>
        <fullName evidence="3">Uncharacterized protein</fullName>
    </submittedName>
</protein>
<keyword evidence="2" id="KW-0472">Membrane</keyword>
<keyword evidence="4" id="KW-1185">Reference proteome</keyword>
<evidence type="ECO:0000256" key="1">
    <source>
        <dbReference type="SAM" id="MobiDB-lite"/>
    </source>
</evidence>
<feature type="transmembrane region" description="Helical" evidence="2">
    <location>
        <begin position="82"/>
        <end position="109"/>
    </location>
</feature>